<dbReference type="GO" id="GO:0006487">
    <property type="term" value="P:protein N-linked glycosylation"/>
    <property type="evidence" value="ECO:0007669"/>
    <property type="project" value="UniProtKB-UniRule"/>
</dbReference>
<comment type="similarity">
    <text evidence="4 12">Belongs to the SWP1 family.</text>
</comment>
<evidence type="ECO:0000313" key="18">
    <source>
        <dbReference type="EMBL" id="RWS01384.1"/>
    </source>
</evidence>
<evidence type="ECO:0000259" key="14">
    <source>
        <dbReference type="Pfam" id="PF23860"/>
    </source>
</evidence>
<dbReference type="Pfam" id="PF05817">
    <property type="entry name" value="Ribophorin_II"/>
    <property type="match status" value="1"/>
</dbReference>
<feature type="transmembrane region" description="Helical" evidence="12">
    <location>
        <begin position="591"/>
        <end position="616"/>
    </location>
</feature>
<evidence type="ECO:0000256" key="7">
    <source>
        <dbReference type="ARBA" id="ARBA00022729"/>
    </source>
</evidence>
<feature type="transmembrane region" description="Helical" evidence="12">
    <location>
        <begin position="622"/>
        <end position="641"/>
    </location>
</feature>
<feature type="chain" id="PRO_5034127776" description="Dolichyl-diphosphooligosaccharide--protein glycosyltransferase subunit 2" evidence="12">
    <location>
        <begin position="22"/>
        <end position="651"/>
    </location>
</feature>
<evidence type="ECO:0000313" key="19">
    <source>
        <dbReference type="EMBL" id="RWS01385.1"/>
    </source>
</evidence>
<evidence type="ECO:0000256" key="9">
    <source>
        <dbReference type="ARBA" id="ARBA00022989"/>
    </source>
</evidence>
<dbReference type="OrthoDB" id="432292at2759"/>
<gene>
    <name evidence="18" type="ORF">B4U79_11368</name>
    <name evidence="17" type="ORF">B4U79_13872</name>
    <name evidence="19" type="ORF">B4U79_15102</name>
</gene>
<dbReference type="InterPro" id="IPR055375">
    <property type="entry name" value="Ribophorin_II_2nd"/>
</dbReference>
<dbReference type="UniPathway" id="UPA00378"/>
<evidence type="ECO:0000259" key="13">
    <source>
        <dbReference type="Pfam" id="PF05817"/>
    </source>
</evidence>
<comment type="function">
    <text evidence="1 12">Subunit of the oligosaccharyl transferase (OST) complex that catalyzes the initial transfer of a defined glycan (Glc(3)Man(9)GlcNAc(2) in eukaryotes) from the lipid carrier dolichol-pyrophosphate to an asparagine residue within an Asn-X-Ser/Thr consensus motif in nascent polypeptide chains, the first step in protein N-glycosylation. N-glycosylation occurs cotranslationally and the complex associates with the Sec61 complex at the channel-forming translocon complex that mediates protein translocation across the endoplasmic reticulum (ER). All subunits are required for a maximal enzyme activity.</text>
</comment>
<comment type="caution">
    <text evidence="18">The sequence shown here is derived from an EMBL/GenBank/DDBJ whole genome shotgun (WGS) entry which is preliminary data.</text>
</comment>
<evidence type="ECO:0000256" key="3">
    <source>
        <dbReference type="ARBA" id="ARBA00004922"/>
    </source>
</evidence>
<feature type="domain" description="Ribophorin II C-terminal" evidence="16">
    <location>
        <begin position="549"/>
        <end position="647"/>
    </location>
</feature>
<dbReference type="InterPro" id="IPR055373">
    <property type="entry name" value="Ribophorin_II_N"/>
</dbReference>
<dbReference type="Pfam" id="PF23861">
    <property type="entry name" value="Ribophorin_II_2nd"/>
    <property type="match status" value="1"/>
</dbReference>
<comment type="pathway">
    <text evidence="3 12">Protein modification; protein glycosylation.</text>
</comment>
<evidence type="ECO:0000256" key="11">
    <source>
        <dbReference type="ARBA" id="ARBA00046750"/>
    </source>
</evidence>
<reference evidence="18" key="2">
    <citation type="submission" date="2018-11" db="EMBL/GenBank/DDBJ databases">
        <title>Trombidioid mite genomics.</title>
        <authorList>
            <person name="Dong X."/>
        </authorList>
    </citation>
    <scope>NUCLEOTIDE SEQUENCE</scope>
    <source>
        <strain evidence="18">UoL-WK</strain>
    </source>
</reference>
<dbReference type="AlphaFoldDB" id="A0A3S3NYU5"/>
<evidence type="ECO:0000256" key="10">
    <source>
        <dbReference type="ARBA" id="ARBA00023136"/>
    </source>
</evidence>
<evidence type="ECO:0000256" key="8">
    <source>
        <dbReference type="ARBA" id="ARBA00022824"/>
    </source>
</evidence>
<dbReference type="GO" id="GO:0016740">
    <property type="term" value="F:transferase activity"/>
    <property type="evidence" value="ECO:0007669"/>
    <property type="project" value="UniProtKB-KW"/>
</dbReference>
<proteinExistence type="inferred from homology"/>
<protein>
    <recommendedName>
        <fullName evidence="5 12">Dolichyl-diphosphooligosaccharide--protein glycosyltransferase subunit 2</fullName>
    </recommendedName>
    <alternativeName>
        <fullName evidence="12">Ribophorin-2</fullName>
    </alternativeName>
</protein>
<dbReference type="PANTHER" id="PTHR12640:SF0">
    <property type="entry name" value="DOLICHYL-DIPHOSPHOOLIGOSACCHARIDE--PROTEIN GLYCOSYLTRANSFERASE SUBUNIT 2"/>
    <property type="match status" value="1"/>
</dbReference>
<keyword evidence="18" id="KW-0808">Transferase</keyword>
<evidence type="ECO:0000259" key="15">
    <source>
        <dbReference type="Pfam" id="PF23861"/>
    </source>
</evidence>
<keyword evidence="20" id="KW-1185">Reference proteome</keyword>
<evidence type="ECO:0000256" key="4">
    <source>
        <dbReference type="ARBA" id="ARBA00009038"/>
    </source>
</evidence>
<feature type="domain" description="Ribophorin II N-terminal" evidence="13">
    <location>
        <begin position="29"/>
        <end position="275"/>
    </location>
</feature>
<dbReference type="Pfam" id="PF23860">
    <property type="entry name" value="Ribophorin_II_3rd"/>
    <property type="match status" value="1"/>
</dbReference>
<feature type="domain" description="Ribophorin II second" evidence="15">
    <location>
        <begin position="284"/>
        <end position="380"/>
    </location>
</feature>
<evidence type="ECO:0000256" key="12">
    <source>
        <dbReference type="RuleBase" id="RU366029"/>
    </source>
</evidence>
<dbReference type="EMBL" id="NCKU01009285">
    <property type="protein sequence ID" value="RWS01385.1"/>
    <property type="molecule type" value="Genomic_DNA"/>
</dbReference>
<keyword evidence="7 12" id="KW-0732">Signal</keyword>
<dbReference type="Proteomes" id="UP000285301">
    <property type="component" value="Unassembled WGS sequence"/>
</dbReference>
<evidence type="ECO:0000313" key="20">
    <source>
        <dbReference type="Proteomes" id="UP000285301"/>
    </source>
</evidence>
<feature type="transmembrane region" description="Helical" evidence="12">
    <location>
        <begin position="558"/>
        <end position="579"/>
    </location>
</feature>
<evidence type="ECO:0000256" key="5">
    <source>
        <dbReference type="ARBA" id="ARBA00017612"/>
    </source>
</evidence>
<dbReference type="InterPro" id="IPR008814">
    <property type="entry name" value="Swp1"/>
</dbReference>
<dbReference type="PANTHER" id="PTHR12640">
    <property type="entry name" value="RIBOPHORIN II"/>
    <property type="match status" value="1"/>
</dbReference>
<organism evidence="18 20">
    <name type="scientific">Dinothrombium tinctorium</name>
    <dbReference type="NCBI Taxonomy" id="1965070"/>
    <lineage>
        <taxon>Eukaryota</taxon>
        <taxon>Metazoa</taxon>
        <taxon>Ecdysozoa</taxon>
        <taxon>Arthropoda</taxon>
        <taxon>Chelicerata</taxon>
        <taxon>Arachnida</taxon>
        <taxon>Acari</taxon>
        <taxon>Acariformes</taxon>
        <taxon>Trombidiformes</taxon>
        <taxon>Prostigmata</taxon>
        <taxon>Anystina</taxon>
        <taxon>Parasitengona</taxon>
        <taxon>Trombidioidea</taxon>
        <taxon>Trombidiidae</taxon>
        <taxon>Dinothrombium</taxon>
    </lineage>
</organism>
<dbReference type="InterPro" id="IPR056790">
    <property type="entry name" value="Ribophorin_II_C"/>
</dbReference>
<keyword evidence="10 12" id="KW-0472">Membrane</keyword>
<accession>A0A3S3NYU5</accession>
<reference evidence="18 20" key="1">
    <citation type="journal article" date="2018" name="Gigascience">
        <title>Genomes of trombidid mites reveal novel predicted allergens and laterally-transferred genes associated with secondary metabolism.</title>
        <authorList>
            <person name="Dong X."/>
            <person name="Chaisiri K."/>
            <person name="Xia D."/>
            <person name="Armstrong S.D."/>
            <person name="Fang Y."/>
            <person name="Donnelly M.J."/>
            <person name="Kadowaki T."/>
            <person name="McGarry J.W."/>
            <person name="Darby A.C."/>
            <person name="Makepeace B.L."/>
        </authorList>
    </citation>
    <scope>NUCLEOTIDE SEQUENCE [LARGE SCALE GENOMIC DNA]</scope>
    <source>
        <strain evidence="18">UoL-WK</strain>
    </source>
</reference>
<dbReference type="Pfam" id="PF25147">
    <property type="entry name" value="Ribophorin_II_C"/>
    <property type="match status" value="1"/>
</dbReference>
<dbReference type="EMBL" id="NCKU01009286">
    <property type="protein sequence ID" value="RWS01384.1"/>
    <property type="molecule type" value="Genomic_DNA"/>
</dbReference>
<feature type="domain" description="Ribophorin II third" evidence="14">
    <location>
        <begin position="388"/>
        <end position="518"/>
    </location>
</feature>
<comment type="subunit">
    <text evidence="11">Component of the oligosaccharyltransferase (OST) complex. OST exists in two different complex forms which contain common core subunits RPN1, RPN2, OST48, OST4, DAD1 and TMEM258, either STT3A or STT3B as catalytic subunits, and form-specific accessory subunits. STT3A complex assembly occurs through the formation of 3 subcomplexes. Subcomplex 1 contains RPN1 and TMEM258, subcomplex 2 contains the STT3A-specific subunits STT3A, DC2/OSTC, and KCP2 as well as the core subunit OST4, and subcomplex 3 contains RPN2, DAD1, and OST48. The STT3A complex can form stable complexes with the Sec61 complex or with both the Sec61 and TRAP complexes. Interacts with DDI2. Interacts with TMEM35A/NACHO.</text>
</comment>
<evidence type="ECO:0000259" key="16">
    <source>
        <dbReference type="Pfam" id="PF25147"/>
    </source>
</evidence>
<sequence length="651" mass="71921">MTRKAAFFAFLLNCCVYFAHSSLTPNTFLEDEDRLRLLSLFQLNPPFAASDVVKIHYSLIGSLILKNNDLNSVLPSKDKADLCTLCDGILTNVEQLNVENAYFASSIVKLIGCKTPNSPKLISVLNAYLKEGSTVAELHRAANSLLNIGQSLDSPKLSKILQTALKNDESLLSTGLAFQLASNLKGAENLQPFVEKISDVVVQADEIDGRLLQFEGGLGITANIILGIYSFATAANKPIGLTNDQSIKFTNYFLSRKTVQTPKSAAELLQVLKLLVDNKYHIPVCVSRYQSPAISHSNPVISVRVANVMGKSLGRDLKVTANSELTGKKNFQSVQGDSTLFALKIDNKARRGAYNISIDVTPSKADPRLIGNTNAVVKVIMMTEISIENVEIGVVDSDQVTSSKLTELKYPSSITQVLEADYQQKLILKFVLRDKIAGDTMTAHQAFVLFVNEESKQEIVFVAEPDTSKPEIVYKFDLNLNTRSKDFSHISGRYQISLIIGDFVVSNPFVWKLGSVKLTFPASREATQAEKAPWMKTHYSMKPEIKHMFRQQEKRPPAIVSDTFSVLVCVPFLILLGLWAKLGINLKNIPICLSVVIFHVGLGSIFALFACFWLKLNMFTTIKYLLGLGLITFLSGHSLLSRLASKRAEQK</sequence>
<comment type="subcellular location">
    <subcellularLocation>
        <location evidence="2 12">Endoplasmic reticulum membrane</location>
        <topology evidence="2 12">Multi-pass membrane protein</topology>
    </subcellularLocation>
</comment>
<evidence type="ECO:0000313" key="17">
    <source>
        <dbReference type="EMBL" id="RWS01104.1"/>
    </source>
</evidence>
<dbReference type="GO" id="GO:0008250">
    <property type="term" value="C:oligosaccharyltransferase complex"/>
    <property type="evidence" value="ECO:0007669"/>
    <property type="project" value="UniProtKB-UniRule"/>
</dbReference>
<dbReference type="STRING" id="1965070.A0A3S3NYU5"/>
<keyword evidence="8 12" id="KW-0256">Endoplasmic reticulum</keyword>
<keyword evidence="9 12" id="KW-1133">Transmembrane helix</keyword>
<feature type="signal peptide" evidence="12">
    <location>
        <begin position="1"/>
        <end position="21"/>
    </location>
</feature>
<dbReference type="EMBL" id="NCKU01009847">
    <property type="protein sequence ID" value="RWS01104.1"/>
    <property type="molecule type" value="Genomic_DNA"/>
</dbReference>
<evidence type="ECO:0000256" key="6">
    <source>
        <dbReference type="ARBA" id="ARBA00022692"/>
    </source>
</evidence>
<evidence type="ECO:0000256" key="1">
    <source>
        <dbReference type="ARBA" id="ARBA00002791"/>
    </source>
</evidence>
<keyword evidence="6 12" id="KW-0812">Transmembrane</keyword>
<name>A0A3S3NYU5_9ACAR</name>
<dbReference type="InterPro" id="IPR055374">
    <property type="entry name" value="Ribophorin_II_3rd"/>
</dbReference>
<evidence type="ECO:0000256" key="2">
    <source>
        <dbReference type="ARBA" id="ARBA00004477"/>
    </source>
</evidence>